<dbReference type="Proteomes" id="UP001469553">
    <property type="component" value="Unassembled WGS sequence"/>
</dbReference>
<sequence length="115" mass="12758">MANLPLAFSAVSNKGFSPHPSFGSGLGGSSRPSRRLQTDVLGRAEHAQLDVTSGCGAVKEAKWLSALQRRRYVRQTTSIDLFQALPHEKLWLNSNQQDFSEYADMTYATFVECSY</sequence>
<dbReference type="EMBL" id="JAHRIP010056439">
    <property type="protein sequence ID" value="MEQ2301824.1"/>
    <property type="molecule type" value="Genomic_DNA"/>
</dbReference>
<name>A0ABV0Z6H1_9TELE</name>
<comment type="caution">
    <text evidence="2">The sequence shown here is derived from an EMBL/GenBank/DDBJ whole genome shotgun (WGS) entry which is preliminary data.</text>
</comment>
<reference evidence="2 3" key="1">
    <citation type="submission" date="2021-06" db="EMBL/GenBank/DDBJ databases">
        <authorList>
            <person name="Palmer J.M."/>
        </authorList>
    </citation>
    <scope>NUCLEOTIDE SEQUENCE [LARGE SCALE GENOMIC DNA]</scope>
    <source>
        <strain evidence="2 3">AS_MEX2019</strain>
        <tissue evidence="2">Muscle</tissue>
    </source>
</reference>
<keyword evidence="3" id="KW-1185">Reference proteome</keyword>
<feature type="region of interest" description="Disordered" evidence="1">
    <location>
        <begin position="12"/>
        <end position="35"/>
    </location>
</feature>
<accession>A0ABV0Z6H1</accession>
<evidence type="ECO:0000313" key="3">
    <source>
        <dbReference type="Proteomes" id="UP001469553"/>
    </source>
</evidence>
<evidence type="ECO:0000256" key="1">
    <source>
        <dbReference type="SAM" id="MobiDB-lite"/>
    </source>
</evidence>
<protein>
    <submittedName>
        <fullName evidence="2">Uncharacterized protein</fullName>
    </submittedName>
</protein>
<proteinExistence type="predicted"/>
<organism evidence="2 3">
    <name type="scientific">Ameca splendens</name>
    <dbReference type="NCBI Taxonomy" id="208324"/>
    <lineage>
        <taxon>Eukaryota</taxon>
        <taxon>Metazoa</taxon>
        <taxon>Chordata</taxon>
        <taxon>Craniata</taxon>
        <taxon>Vertebrata</taxon>
        <taxon>Euteleostomi</taxon>
        <taxon>Actinopterygii</taxon>
        <taxon>Neopterygii</taxon>
        <taxon>Teleostei</taxon>
        <taxon>Neoteleostei</taxon>
        <taxon>Acanthomorphata</taxon>
        <taxon>Ovalentaria</taxon>
        <taxon>Atherinomorphae</taxon>
        <taxon>Cyprinodontiformes</taxon>
        <taxon>Goodeidae</taxon>
        <taxon>Ameca</taxon>
    </lineage>
</organism>
<gene>
    <name evidence="2" type="ORF">AMECASPLE_000366</name>
</gene>
<evidence type="ECO:0000313" key="2">
    <source>
        <dbReference type="EMBL" id="MEQ2301824.1"/>
    </source>
</evidence>